<proteinExistence type="predicted"/>
<evidence type="ECO:0000313" key="2">
    <source>
        <dbReference type="EMBL" id="CAJ0570953.1"/>
    </source>
</evidence>
<evidence type="ECO:0000313" key="3">
    <source>
        <dbReference type="Proteomes" id="UP001177023"/>
    </source>
</evidence>
<accession>A0AA36CKV2</accession>
<organism evidence="2 3">
    <name type="scientific">Mesorhabditis spiculigera</name>
    <dbReference type="NCBI Taxonomy" id="96644"/>
    <lineage>
        <taxon>Eukaryota</taxon>
        <taxon>Metazoa</taxon>
        <taxon>Ecdysozoa</taxon>
        <taxon>Nematoda</taxon>
        <taxon>Chromadorea</taxon>
        <taxon>Rhabditida</taxon>
        <taxon>Rhabditina</taxon>
        <taxon>Rhabditomorpha</taxon>
        <taxon>Rhabditoidea</taxon>
        <taxon>Rhabditidae</taxon>
        <taxon>Mesorhabditinae</taxon>
        <taxon>Mesorhabditis</taxon>
    </lineage>
</organism>
<keyword evidence="3" id="KW-1185">Reference proteome</keyword>
<dbReference type="Proteomes" id="UP001177023">
    <property type="component" value="Unassembled WGS sequence"/>
</dbReference>
<protein>
    <submittedName>
        <fullName evidence="2">Uncharacterized protein</fullName>
    </submittedName>
</protein>
<name>A0AA36CKV2_9BILA</name>
<feature type="non-terminal residue" evidence="2">
    <location>
        <position position="380"/>
    </location>
</feature>
<sequence length="380" mass="42394">MQNLEKAMRDAKRATYKVHTAEQNAAAASHASAADLNDQLLWIAVEPFWSNIAADWQAVVAAEKNIEAEWRKATLSTQELDVPTRNTNILAAAWLGSAWHDVANAWRHAAPASQTNNVTRNSVTAAGRKAIAAGHAAAVAEQNCSTWQRLAAAWQDAATAALDVVVVAQNSQDVDPAWKALINAWKDVAATWQRKAVEAQGGLLRVFENHAWKEIKKKMEVERTAILRDRESDLNLALMYLERSRRLQHRYLFLRKDVDHDREQFRLLSKELATAPLPTEDADRQIWVISPNQVTGRWIETNGRRAVKEANDEEGFWELGPYREIVFCAKGTENKPEPATHPPSPVNFTPPVSRRTRLADAHSSSDVVTSSGDNSPTHEL</sequence>
<feature type="compositionally biased region" description="Polar residues" evidence="1">
    <location>
        <begin position="362"/>
        <end position="380"/>
    </location>
</feature>
<evidence type="ECO:0000256" key="1">
    <source>
        <dbReference type="SAM" id="MobiDB-lite"/>
    </source>
</evidence>
<gene>
    <name evidence="2" type="ORF">MSPICULIGERA_LOCUS9382</name>
</gene>
<dbReference type="EMBL" id="CATQJA010002513">
    <property type="protein sequence ID" value="CAJ0570953.1"/>
    <property type="molecule type" value="Genomic_DNA"/>
</dbReference>
<dbReference type="AlphaFoldDB" id="A0AA36CKV2"/>
<feature type="region of interest" description="Disordered" evidence="1">
    <location>
        <begin position="333"/>
        <end position="380"/>
    </location>
</feature>
<reference evidence="2" key="1">
    <citation type="submission" date="2023-06" db="EMBL/GenBank/DDBJ databases">
        <authorList>
            <person name="Delattre M."/>
        </authorList>
    </citation>
    <scope>NUCLEOTIDE SEQUENCE</scope>
    <source>
        <strain evidence="2">AF72</strain>
    </source>
</reference>
<comment type="caution">
    <text evidence="2">The sequence shown here is derived from an EMBL/GenBank/DDBJ whole genome shotgun (WGS) entry which is preliminary data.</text>
</comment>